<feature type="transmembrane region" description="Helical" evidence="2">
    <location>
        <begin position="278"/>
        <end position="304"/>
    </location>
</feature>
<dbReference type="OrthoDB" id="118951at2759"/>
<feature type="transmembrane region" description="Helical" evidence="2">
    <location>
        <begin position="325"/>
        <end position="344"/>
    </location>
</feature>
<feature type="transmembrane region" description="Helical" evidence="2">
    <location>
        <begin position="597"/>
        <end position="619"/>
    </location>
</feature>
<evidence type="ECO:0000313" key="5">
    <source>
        <dbReference type="EMBL" id="CAH1110430.1"/>
    </source>
</evidence>
<feature type="transmembrane region" description="Helical" evidence="2">
    <location>
        <begin position="422"/>
        <end position="445"/>
    </location>
</feature>
<reference evidence="5" key="1">
    <citation type="submission" date="2022-01" db="EMBL/GenBank/DDBJ databases">
        <authorList>
            <person name="King R."/>
        </authorList>
    </citation>
    <scope>NUCLEOTIDE SEQUENCE</scope>
</reference>
<evidence type="ECO:0000313" key="6">
    <source>
        <dbReference type="Proteomes" id="UP001153636"/>
    </source>
</evidence>
<dbReference type="GO" id="GO:0016747">
    <property type="term" value="F:acyltransferase activity, transferring groups other than amino-acyl groups"/>
    <property type="evidence" value="ECO:0007669"/>
    <property type="project" value="InterPro"/>
</dbReference>
<dbReference type="Pfam" id="PF01757">
    <property type="entry name" value="Acyl_transf_3"/>
    <property type="match status" value="1"/>
</dbReference>
<dbReference type="Proteomes" id="UP001153636">
    <property type="component" value="Chromosome 5"/>
</dbReference>
<gene>
    <name evidence="5" type="ORF">PSYICH_LOCUS10864</name>
</gene>
<keyword evidence="2" id="KW-1133">Transmembrane helix</keyword>
<feature type="transmembrane region" description="Helical" evidence="2">
    <location>
        <begin position="567"/>
        <end position="585"/>
    </location>
</feature>
<name>A0A9P0D1L2_9CUCU</name>
<dbReference type="PANTHER" id="PTHR11161:SF72">
    <property type="entry name" value="FI21449P1"/>
    <property type="match status" value="1"/>
</dbReference>
<evidence type="ECO:0000259" key="4">
    <source>
        <dbReference type="SMART" id="SM00703"/>
    </source>
</evidence>
<dbReference type="PANTHER" id="PTHR11161">
    <property type="entry name" value="O-ACYLTRANSFERASE"/>
    <property type="match status" value="1"/>
</dbReference>
<dbReference type="InterPro" id="IPR052728">
    <property type="entry name" value="O2_lipid_transport_reg"/>
</dbReference>
<feature type="transmembrane region" description="Helical" evidence="2">
    <location>
        <begin position="528"/>
        <end position="555"/>
    </location>
</feature>
<dbReference type="AlphaFoldDB" id="A0A9P0D1L2"/>
<feature type="domain" description="Nose resistant-to-fluoxetine protein N-terminal" evidence="4">
    <location>
        <begin position="51"/>
        <end position="165"/>
    </location>
</feature>
<evidence type="ECO:0000256" key="2">
    <source>
        <dbReference type="SAM" id="Phobius"/>
    </source>
</evidence>
<keyword evidence="2" id="KW-0812">Transmembrane</keyword>
<organism evidence="5 6">
    <name type="scientific">Psylliodes chrysocephalus</name>
    <dbReference type="NCBI Taxonomy" id="3402493"/>
    <lineage>
        <taxon>Eukaryota</taxon>
        <taxon>Metazoa</taxon>
        <taxon>Ecdysozoa</taxon>
        <taxon>Arthropoda</taxon>
        <taxon>Hexapoda</taxon>
        <taxon>Insecta</taxon>
        <taxon>Pterygota</taxon>
        <taxon>Neoptera</taxon>
        <taxon>Endopterygota</taxon>
        <taxon>Coleoptera</taxon>
        <taxon>Polyphaga</taxon>
        <taxon>Cucujiformia</taxon>
        <taxon>Chrysomeloidea</taxon>
        <taxon>Chrysomelidae</taxon>
        <taxon>Galerucinae</taxon>
        <taxon>Alticini</taxon>
        <taxon>Psylliodes</taxon>
    </lineage>
</organism>
<evidence type="ECO:0000256" key="1">
    <source>
        <dbReference type="SAM" id="MobiDB-lite"/>
    </source>
</evidence>
<keyword evidence="6" id="KW-1185">Reference proteome</keyword>
<proteinExistence type="predicted"/>
<keyword evidence="2" id="KW-0472">Membrane</keyword>
<keyword evidence="3" id="KW-0732">Signal</keyword>
<sequence>MIQPKMFRWVFFLSFANVVLSRDFENLFDFEKFDKAIVSSFANGDSLTPCQEQYRELRTQNYRAYVSLFDATSKFPWTGVLTSSLLDWGDYDECVDINLEYSKGTITGKYCHAGIILPTSIVPSNITGFNYTEFFTLGLCLPNACTAKDFMLLNETIINDRLCHTKQDLQKFTRGDIVMIVVLVCLATLIIISTSYDVYMHKKQKKISNPLYVAFSYFKNGRKLLETSKKNREQIQIFNGLKTISMIWVIGAHSFNVWNQFSVINREITLHVATSLKTAYISAATLCVDTFFYMSGFLMGFLYMKQKSKPLVKQLLGVPYLIIHRYFRITPAVAMMYFFTITLFKHFGTGPIWKVGVDNIVAPCHKYWWSFFFYLQNYVNYGDVCMIQTWYLSADMQMFIFSPILLIPAAVLLAKSPQNLKLVMVAMTGINVFFIILPLTIKLVFTDYDNTFDTHSRLINFTIGITFGIFMQEAKNKISWFGKIKSPSYYNFIIWTAVCILMLFITLINHEVTFIGHGHTALSITHSLMRPVWCTCLSWMVYSSYHGYGGIVNWILTRPILQITSKLSYCMYIMHVIIIYHFILLSRTKVWFTDYMVFINSCAFFIITFLVSIVWSLSFESPMIIIEKKIFEAFSLPQTNKKSPNKNVEAGPTQEKYKEPGKF</sequence>
<feature type="transmembrane region" description="Helical" evidence="2">
    <location>
        <begin position="396"/>
        <end position="415"/>
    </location>
</feature>
<accession>A0A9P0D1L2</accession>
<dbReference type="EMBL" id="OV651817">
    <property type="protein sequence ID" value="CAH1110430.1"/>
    <property type="molecule type" value="Genomic_DNA"/>
</dbReference>
<feature type="transmembrane region" description="Helical" evidence="2">
    <location>
        <begin position="457"/>
        <end position="476"/>
    </location>
</feature>
<dbReference type="Pfam" id="PF20146">
    <property type="entry name" value="NRF"/>
    <property type="match status" value="1"/>
</dbReference>
<feature type="chain" id="PRO_5040115176" description="Nose resistant-to-fluoxetine protein N-terminal domain-containing protein" evidence="3">
    <location>
        <begin position="22"/>
        <end position="663"/>
    </location>
</feature>
<evidence type="ECO:0000256" key="3">
    <source>
        <dbReference type="SAM" id="SignalP"/>
    </source>
</evidence>
<feature type="region of interest" description="Disordered" evidence="1">
    <location>
        <begin position="639"/>
        <end position="663"/>
    </location>
</feature>
<feature type="signal peptide" evidence="3">
    <location>
        <begin position="1"/>
        <end position="21"/>
    </location>
</feature>
<protein>
    <recommendedName>
        <fullName evidence="4">Nose resistant-to-fluoxetine protein N-terminal domain-containing protein</fullName>
    </recommendedName>
</protein>
<dbReference type="InterPro" id="IPR006621">
    <property type="entry name" value="Nose-resist-to-fluoxetine_N"/>
</dbReference>
<feature type="transmembrane region" description="Helical" evidence="2">
    <location>
        <begin position="488"/>
        <end position="508"/>
    </location>
</feature>
<dbReference type="SMART" id="SM00703">
    <property type="entry name" value="NRF"/>
    <property type="match status" value="1"/>
</dbReference>
<feature type="transmembrane region" description="Helical" evidence="2">
    <location>
        <begin position="177"/>
        <end position="199"/>
    </location>
</feature>
<dbReference type="InterPro" id="IPR002656">
    <property type="entry name" value="Acyl_transf_3_dom"/>
</dbReference>